<keyword evidence="5 9" id="KW-0812">Transmembrane</keyword>
<evidence type="ECO:0000256" key="7">
    <source>
        <dbReference type="ARBA" id="ARBA00023136"/>
    </source>
</evidence>
<reference evidence="11 12" key="1">
    <citation type="submission" date="2024-02" db="EMBL/GenBank/DDBJ databases">
        <title>New especies of Spiribacter isolated from saline water.</title>
        <authorList>
            <person name="Leon M.J."/>
            <person name="De La Haba R."/>
            <person name="Sanchez-Porro C."/>
            <person name="Ventosa A."/>
        </authorList>
    </citation>
    <scope>NUCLEOTIDE SEQUENCE [LARGE SCALE GENOMIC DNA]</scope>
    <source>
        <strain evidence="12">ag22IC6-390</strain>
    </source>
</reference>
<comment type="function">
    <text evidence="9">Part of the tripartite ATP-independent periplasmic (TRAP) transport system.</text>
</comment>
<dbReference type="EMBL" id="JBAKFM010000002">
    <property type="protein sequence ID" value="MEX0468847.1"/>
    <property type="molecule type" value="Genomic_DNA"/>
</dbReference>
<feature type="transmembrane region" description="Helical" evidence="9">
    <location>
        <begin position="106"/>
        <end position="129"/>
    </location>
</feature>
<evidence type="ECO:0000256" key="9">
    <source>
        <dbReference type="RuleBase" id="RU369079"/>
    </source>
</evidence>
<evidence type="ECO:0000313" key="12">
    <source>
        <dbReference type="Proteomes" id="UP001556709"/>
    </source>
</evidence>
<organism evidence="11 12">
    <name type="scientific">Spiribacter pallidus</name>
    <dbReference type="NCBI Taxonomy" id="1987936"/>
    <lineage>
        <taxon>Bacteria</taxon>
        <taxon>Pseudomonadati</taxon>
        <taxon>Pseudomonadota</taxon>
        <taxon>Gammaproteobacteria</taxon>
        <taxon>Chromatiales</taxon>
        <taxon>Ectothiorhodospiraceae</taxon>
        <taxon>Spiribacter</taxon>
    </lineage>
</organism>
<keyword evidence="3" id="KW-1003">Cell membrane</keyword>
<dbReference type="RefSeq" id="WP_367958933.1">
    <property type="nucleotide sequence ID" value="NZ_JBAKFK010000002.1"/>
</dbReference>
<keyword evidence="7 9" id="KW-0472">Membrane</keyword>
<comment type="subunit">
    <text evidence="9">The complex comprises the extracytoplasmic solute receptor protein and the two transmembrane proteins.</text>
</comment>
<dbReference type="PANTHER" id="PTHR35011:SF10">
    <property type="entry name" value="TRAP TRANSPORTER SMALL PERMEASE PROTEIN"/>
    <property type="match status" value="1"/>
</dbReference>
<keyword evidence="2 9" id="KW-0813">Transport</keyword>
<dbReference type="Pfam" id="PF04290">
    <property type="entry name" value="DctQ"/>
    <property type="match status" value="1"/>
</dbReference>
<keyword evidence="12" id="KW-1185">Reference proteome</keyword>
<evidence type="ECO:0000256" key="3">
    <source>
        <dbReference type="ARBA" id="ARBA00022475"/>
    </source>
</evidence>
<evidence type="ECO:0000256" key="1">
    <source>
        <dbReference type="ARBA" id="ARBA00004429"/>
    </source>
</evidence>
<keyword evidence="4 9" id="KW-0997">Cell inner membrane</keyword>
<feature type="transmembrane region" description="Helical" evidence="9">
    <location>
        <begin position="149"/>
        <end position="169"/>
    </location>
</feature>
<dbReference type="InterPro" id="IPR007387">
    <property type="entry name" value="TRAP_DctQ"/>
</dbReference>
<proteinExistence type="inferred from homology"/>
<name>A0ABV3TB46_9GAMM</name>
<feature type="transmembrane region" description="Helical" evidence="9">
    <location>
        <begin position="68"/>
        <end position="86"/>
    </location>
</feature>
<feature type="transmembrane region" description="Helical" evidence="9">
    <location>
        <begin position="34"/>
        <end position="56"/>
    </location>
</feature>
<keyword evidence="6 9" id="KW-1133">Transmembrane helix</keyword>
<gene>
    <name evidence="11" type="ORF">V6X73_03760</name>
</gene>
<comment type="subcellular location">
    <subcellularLocation>
        <location evidence="1 9">Cell inner membrane</location>
        <topology evidence="1 9">Multi-pass membrane protein</topology>
    </subcellularLocation>
</comment>
<sequence length="176" mass="18988">MQPSKSSNGPATATPGGVAAAYIRLIDRLSVTTAVIAAGLLISGVVVVCQMIFVRYILNQSTVWQTEYTIYSITGAMMLGAPYVLLTKGHVAVTALPDFLGGRARVIMLTIGRLVGLGFCLALTYAAWYYVYEAWHLGWGTGTVWNPPLWIPIFPMAVAATLLCLQYIAEFLRGAP</sequence>
<comment type="caution">
    <text evidence="11">The sequence shown here is derived from an EMBL/GenBank/DDBJ whole genome shotgun (WGS) entry which is preliminary data.</text>
</comment>
<evidence type="ECO:0000256" key="2">
    <source>
        <dbReference type="ARBA" id="ARBA00022448"/>
    </source>
</evidence>
<dbReference type="PANTHER" id="PTHR35011">
    <property type="entry name" value="2,3-DIKETO-L-GULONATE TRAP TRANSPORTER SMALL PERMEASE PROTEIN YIAM"/>
    <property type="match status" value="1"/>
</dbReference>
<feature type="domain" description="Tripartite ATP-independent periplasmic transporters DctQ component" evidence="10">
    <location>
        <begin position="45"/>
        <end position="174"/>
    </location>
</feature>
<comment type="similarity">
    <text evidence="8 9">Belongs to the TRAP transporter small permease family.</text>
</comment>
<evidence type="ECO:0000313" key="11">
    <source>
        <dbReference type="EMBL" id="MEX0468847.1"/>
    </source>
</evidence>
<protein>
    <recommendedName>
        <fullName evidence="9">TRAP transporter small permease protein</fullName>
    </recommendedName>
</protein>
<accession>A0ABV3TB46</accession>
<evidence type="ECO:0000256" key="5">
    <source>
        <dbReference type="ARBA" id="ARBA00022692"/>
    </source>
</evidence>
<dbReference type="Proteomes" id="UP001556709">
    <property type="component" value="Unassembled WGS sequence"/>
</dbReference>
<evidence type="ECO:0000256" key="4">
    <source>
        <dbReference type="ARBA" id="ARBA00022519"/>
    </source>
</evidence>
<evidence type="ECO:0000259" key="10">
    <source>
        <dbReference type="Pfam" id="PF04290"/>
    </source>
</evidence>
<evidence type="ECO:0000256" key="6">
    <source>
        <dbReference type="ARBA" id="ARBA00022989"/>
    </source>
</evidence>
<evidence type="ECO:0000256" key="8">
    <source>
        <dbReference type="ARBA" id="ARBA00038436"/>
    </source>
</evidence>
<dbReference type="InterPro" id="IPR055348">
    <property type="entry name" value="DctQ"/>
</dbReference>